<comment type="caution">
    <text evidence="1">The sequence shown here is derived from an EMBL/GenBank/DDBJ whole genome shotgun (WGS) entry which is preliminary data.</text>
</comment>
<proteinExistence type="predicted"/>
<keyword evidence="2" id="KW-1185">Reference proteome</keyword>
<name>A0AA40GAK3_9HYME</name>
<evidence type="ECO:0000313" key="1">
    <source>
        <dbReference type="EMBL" id="KAK1134170.1"/>
    </source>
</evidence>
<accession>A0AA40GAK3</accession>
<dbReference type="Proteomes" id="UP001177670">
    <property type="component" value="Unassembled WGS sequence"/>
</dbReference>
<dbReference type="EMBL" id="JAHYIQ010000003">
    <property type="protein sequence ID" value="KAK1134170.1"/>
    <property type="molecule type" value="Genomic_DNA"/>
</dbReference>
<protein>
    <submittedName>
        <fullName evidence="1">Uncharacterized protein</fullName>
    </submittedName>
</protein>
<evidence type="ECO:0000313" key="2">
    <source>
        <dbReference type="Proteomes" id="UP001177670"/>
    </source>
</evidence>
<sequence>MKSNVTLQNKLAKQNEISRQRLAQELVKLEKVEKSDLRMIETARHRFRSRHKNLEALQPSFESNVSSLRSNI</sequence>
<dbReference type="AlphaFoldDB" id="A0AA40GAK3"/>
<reference evidence="1" key="1">
    <citation type="submission" date="2021-10" db="EMBL/GenBank/DDBJ databases">
        <title>Melipona bicolor Genome sequencing and assembly.</title>
        <authorList>
            <person name="Araujo N.S."/>
            <person name="Arias M.C."/>
        </authorList>
    </citation>
    <scope>NUCLEOTIDE SEQUENCE</scope>
    <source>
        <strain evidence="1">USP_2M_L1-L4_2017</strain>
        <tissue evidence="1">Whole body</tissue>
    </source>
</reference>
<organism evidence="1 2">
    <name type="scientific">Melipona bicolor</name>
    <dbReference type="NCBI Taxonomy" id="60889"/>
    <lineage>
        <taxon>Eukaryota</taxon>
        <taxon>Metazoa</taxon>
        <taxon>Ecdysozoa</taxon>
        <taxon>Arthropoda</taxon>
        <taxon>Hexapoda</taxon>
        <taxon>Insecta</taxon>
        <taxon>Pterygota</taxon>
        <taxon>Neoptera</taxon>
        <taxon>Endopterygota</taxon>
        <taxon>Hymenoptera</taxon>
        <taxon>Apocrita</taxon>
        <taxon>Aculeata</taxon>
        <taxon>Apoidea</taxon>
        <taxon>Anthophila</taxon>
        <taxon>Apidae</taxon>
        <taxon>Melipona</taxon>
    </lineage>
</organism>
<gene>
    <name evidence="1" type="ORF">K0M31_011951</name>
</gene>